<dbReference type="Pfam" id="PF03006">
    <property type="entry name" value="HlyIII"/>
    <property type="match status" value="1"/>
</dbReference>
<evidence type="ECO:0000256" key="7">
    <source>
        <dbReference type="SAM" id="Phobius"/>
    </source>
</evidence>
<evidence type="ECO:0000313" key="8">
    <source>
        <dbReference type="EMBL" id="KAA0197321.1"/>
    </source>
</evidence>
<feature type="binding site" evidence="6">
    <location>
        <position position="117"/>
    </location>
    <ligand>
        <name>Zn(2+)</name>
        <dbReference type="ChEBI" id="CHEBI:29105"/>
    </ligand>
</feature>
<keyword evidence="5 7" id="KW-0472">Membrane</keyword>
<dbReference type="InterPro" id="IPR004254">
    <property type="entry name" value="AdipoR/HlyIII-related"/>
</dbReference>
<comment type="subcellular location">
    <subcellularLocation>
        <location evidence="1">Membrane</location>
        <topology evidence="1">Multi-pass membrane protein</topology>
    </subcellularLocation>
</comment>
<gene>
    <name evidence="8" type="ORF">FBUS_02599</name>
</gene>
<keyword evidence="6" id="KW-0479">Metal-binding</keyword>
<dbReference type="PANTHER" id="PTHR20855">
    <property type="entry name" value="ADIPOR/PROGESTIN RECEPTOR-RELATED"/>
    <property type="match status" value="1"/>
</dbReference>
<proteinExistence type="inferred from homology"/>
<dbReference type="AlphaFoldDB" id="A0A8E0RYY1"/>
<dbReference type="EMBL" id="LUCM01002455">
    <property type="protein sequence ID" value="KAA0197321.1"/>
    <property type="molecule type" value="Genomic_DNA"/>
</dbReference>
<feature type="transmembrane region" description="Helical" evidence="7">
    <location>
        <begin position="265"/>
        <end position="287"/>
    </location>
</feature>
<feature type="transmembrane region" description="Helical" evidence="7">
    <location>
        <begin position="158"/>
        <end position="180"/>
    </location>
</feature>
<evidence type="ECO:0000256" key="3">
    <source>
        <dbReference type="ARBA" id="ARBA00022692"/>
    </source>
</evidence>
<dbReference type="Proteomes" id="UP000728185">
    <property type="component" value="Unassembled WGS sequence"/>
</dbReference>
<feature type="transmembrane region" description="Helical" evidence="7">
    <location>
        <begin position="66"/>
        <end position="85"/>
    </location>
</feature>
<keyword evidence="8" id="KW-0675">Receptor</keyword>
<evidence type="ECO:0000256" key="2">
    <source>
        <dbReference type="ARBA" id="ARBA00007018"/>
    </source>
</evidence>
<evidence type="ECO:0000256" key="6">
    <source>
        <dbReference type="PIRSR" id="PIRSR604254-1"/>
    </source>
</evidence>
<evidence type="ECO:0000256" key="4">
    <source>
        <dbReference type="ARBA" id="ARBA00022989"/>
    </source>
</evidence>
<feature type="binding site" evidence="6">
    <location>
        <position position="263"/>
    </location>
    <ligand>
        <name>Zn(2+)</name>
        <dbReference type="ChEBI" id="CHEBI:29105"/>
    </ligand>
</feature>
<organism evidence="8 9">
    <name type="scientific">Fasciolopsis buskii</name>
    <dbReference type="NCBI Taxonomy" id="27845"/>
    <lineage>
        <taxon>Eukaryota</taxon>
        <taxon>Metazoa</taxon>
        <taxon>Spiralia</taxon>
        <taxon>Lophotrochozoa</taxon>
        <taxon>Platyhelminthes</taxon>
        <taxon>Trematoda</taxon>
        <taxon>Digenea</taxon>
        <taxon>Plagiorchiida</taxon>
        <taxon>Echinostomata</taxon>
        <taxon>Echinostomatoidea</taxon>
        <taxon>Fasciolidae</taxon>
        <taxon>Fasciolopsis</taxon>
    </lineage>
</organism>
<keyword evidence="4 7" id="KW-1133">Transmembrane helix</keyword>
<feature type="transmembrane region" description="Helical" evidence="7">
    <location>
        <begin position="133"/>
        <end position="152"/>
    </location>
</feature>
<dbReference type="GO" id="GO:0033211">
    <property type="term" value="P:adiponectin-activated signaling pathway"/>
    <property type="evidence" value="ECO:0007669"/>
    <property type="project" value="TreeGrafter"/>
</dbReference>
<evidence type="ECO:0000256" key="5">
    <source>
        <dbReference type="ARBA" id="ARBA00023136"/>
    </source>
</evidence>
<evidence type="ECO:0000313" key="9">
    <source>
        <dbReference type="Proteomes" id="UP000728185"/>
    </source>
</evidence>
<name>A0A8E0RYY1_9TREM</name>
<sequence length="318" mass="35880">MQAMAQSAEEYARQIWMRGWQVVHFQRLPAWLKDNDLLIRGHRPQLYTAWECFKSIFRVHTETGNIWTHLLGCGCFIVIAAFVFAQPSDLLQWQEKAIFAGFFIGAILCLGFSCLFHTVLCHSESVSKILSKLDYCGIAFLTMGSFVPYLYYAFYCTLWAKLFYLALIGVLGCGAIIVSMSNEFAKAQYRPLRAALFIALGLSGVIPCVHAVIVNGFWVSINHGSLGWLVLMAVLYISGASIYAARVPERCCPGKFDIWFQSHQIFHVFVVAAALVHYHGMGVLTNYRLTIGDCRPPVGYPFPEHELANLNLLRPFMK</sequence>
<reference evidence="8" key="1">
    <citation type="submission" date="2019-05" db="EMBL/GenBank/DDBJ databases">
        <title>Annotation for the trematode Fasciolopsis buski.</title>
        <authorList>
            <person name="Choi Y.-J."/>
        </authorList>
    </citation>
    <scope>NUCLEOTIDE SEQUENCE</scope>
    <source>
        <strain evidence="8">HT</strain>
        <tissue evidence="8">Whole worm</tissue>
    </source>
</reference>
<comment type="similarity">
    <text evidence="2">Belongs to the ADIPOR family.</text>
</comment>
<feature type="transmembrane region" description="Helical" evidence="7">
    <location>
        <begin position="225"/>
        <end position="245"/>
    </location>
</feature>
<feature type="binding site" evidence="6">
    <location>
        <position position="267"/>
    </location>
    <ligand>
        <name>Zn(2+)</name>
        <dbReference type="ChEBI" id="CHEBI:29105"/>
    </ligand>
</feature>
<accession>A0A8E0RYY1</accession>
<dbReference type="GO" id="GO:0046872">
    <property type="term" value="F:metal ion binding"/>
    <property type="evidence" value="ECO:0007669"/>
    <property type="project" value="UniProtKB-KW"/>
</dbReference>
<dbReference type="GO" id="GO:0038023">
    <property type="term" value="F:signaling receptor activity"/>
    <property type="evidence" value="ECO:0007669"/>
    <property type="project" value="TreeGrafter"/>
</dbReference>
<dbReference type="GO" id="GO:0005886">
    <property type="term" value="C:plasma membrane"/>
    <property type="evidence" value="ECO:0007669"/>
    <property type="project" value="TreeGrafter"/>
</dbReference>
<comment type="caution">
    <text evidence="8">The sequence shown here is derived from an EMBL/GenBank/DDBJ whole genome shotgun (WGS) entry which is preliminary data.</text>
</comment>
<evidence type="ECO:0000256" key="1">
    <source>
        <dbReference type="ARBA" id="ARBA00004141"/>
    </source>
</evidence>
<protein>
    <submittedName>
        <fullName evidence="8">Adiponectin receptor</fullName>
    </submittedName>
</protein>
<dbReference type="PANTHER" id="PTHR20855:SF52">
    <property type="entry name" value="ADIPONECTIN RECEPTOR PROTEIN"/>
    <property type="match status" value="1"/>
</dbReference>
<keyword evidence="3 7" id="KW-0812">Transmembrane</keyword>
<keyword evidence="9" id="KW-1185">Reference proteome</keyword>
<feature type="transmembrane region" description="Helical" evidence="7">
    <location>
        <begin position="97"/>
        <end position="121"/>
    </location>
</feature>
<feature type="transmembrane region" description="Helical" evidence="7">
    <location>
        <begin position="192"/>
        <end position="213"/>
    </location>
</feature>
<keyword evidence="6" id="KW-0862">Zinc</keyword>
<dbReference type="OrthoDB" id="5585746at2759"/>